<dbReference type="RefSeq" id="XP_067922912.1">
    <property type="nucleotide sequence ID" value="XM_068065108.1"/>
</dbReference>
<dbReference type="PANTHER" id="PTHR45615">
    <property type="entry name" value="MYOSIN HEAVY CHAIN, NON-MUSCLE"/>
    <property type="match status" value="1"/>
</dbReference>
<proteinExistence type="predicted"/>
<feature type="coiled-coil region" evidence="1">
    <location>
        <begin position="324"/>
        <end position="414"/>
    </location>
</feature>
<dbReference type="OrthoDB" id="418779at2759"/>
<accession>A0A2C6KYT2</accession>
<evidence type="ECO:0000256" key="2">
    <source>
        <dbReference type="SAM" id="MobiDB-lite"/>
    </source>
</evidence>
<dbReference type="EMBL" id="MIGC01002360">
    <property type="protein sequence ID" value="PHJ21228.1"/>
    <property type="molecule type" value="Genomic_DNA"/>
</dbReference>
<name>A0A2C6KYT2_9APIC</name>
<dbReference type="GO" id="GO:0016460">
    <property type="term" value="C:myosin II complex"/>
    <property type="evidence" value="ECO:0007669"/>
    <property type="project" value="TreeGrafter"/>
</dbReference>
<organism evidence="3 4">
    <name type="scientific">Cystoisospora suis</name>
    <dbReference type="NCBI Taxonomy" id="483139"/>
    <lineage>
        <taxon>Eukaryota</taxon>
        <taxon>Sar</taxon>
        <taxon>Alveolata</taxon>
        <taxon>Apicomplexa</taxon>
        <taxon>Conoidasida</taxon>
        <taxon>Coccidia</taxon>
        <taxon>Eucoccidiorida</taxon>
        <taxon>Eimeriorina</taxon>
        <taxon>Sarcocystidae</taxon>
        <taxon>Cystoisospora</taxon>
    </lineage>
</organism>
<dbReference type="GO" id="GO:0032982">
    <property type="term" value="C:myosin filament"/>
    <property type="evidence" value="ECO:0007669"/>
    <property type="project" value="TreeGrafter"/>
</dbReference>
<keyword evidence="1" id="KW-0175">Coiled coil</keyword>
<keyword evidence="4" id="KW-1185">Reference proteome</keyword>
<gene>
    <name evidence="3" type="ORF">CSUI_004927</name>
</gene>
<dbReference type="GO" id="GO:0005737">
    <property type="term" value="C:cytoplasm"/>
    <property type="evidence" value="ECO:0007669"/>
    <property type="project" value="TreeGrafter"/>
</dbReference>
<comment type="caution">
    <text evidence="3">The sequence shown here is derived from an EMBL/GenBank/DDBJ whole genome shotgun (WGS) entry which is preliminary data.</text>
</comment>
<dbReference type="PANTHER" id="PTHR45615:SF40">
    <property type="entry name" value="MYOSIN HEAVY CHAIN, NON-MUSCLE"/>
    <property type="match status" value="1"/>
</dbReference>
<protein>
    <submittedName>
        <fullName evidence="3">Mediator complex subunit med9</fullName>
    </submittedName>
</protein>
<dbReference type="VEuPathDB" id="ToxoDB:CSUI_004927"/>
<dbReference type="Proteomes" id="UP000221165">
    <property type="component" value="Unassembled WGS sequence"/>
</dbReference>
<evidence type="ECO:0000313" key="3">
    <source>
        <dbReference type="EMBL" id="PHJ21228.1"/>
    </source>
</evidence>
<dbReference type="GO" id="GO:0000146">
    <property type="term" value="F:microfilament motor activity"/>
    <property type="evidence" value="ECO:0007669"/>
    <property type="project" value="TreeGrafter"/>
</dbReference>
<feature type="region of interest" description="Disordered" evidence="2">
    <location>
        <begin position="551"/>
        <end position="594"/>
    </location>
</feature>
<dbReference type="GeneID" id="94428319"/>
<feature type="compositionally biased region" description="Low complexity" evidence="2">
    <location>
        <begin position="554"/>
        <end position="577"/>
    </location>
</feature>
<dbReference type="GO" id="GO:0051015">
    <property type="term" value="F:actin filament binding"/>
    <property type="evidence" value="ECO:0007669"/>
    <property type="project" value="TreeGrafter"/>
</dbReference>
<evidence type="ECO:0000313" key="4">
    <source>
        <dbReference type="Proteomes" id="UP000221165"/>
    </source>
</evidence>
<feature type="region of interest" description="Disordered" evidence="2">
    <location>
        <begin position="627"/>
        <end position="659"/>
    </location>
</feature>
<evidence type="ECO:0000256" key="1">
    <source>
        <dbReference type="SAM" id="Coils"/>
    </source>
</evidence>
<feature type="region of interest" description="Disordered" evidence="2">
    <location>
        <begin position="705"/>
        <end position="747"/>
    </location>
</feature>
<dbReference type="AlphaFoldDB" id="A0A2C6KYT2"/>
<reference evidence="3 4" key="1">
    <citation type="journal article" date="2017" name="Int. J. Parasitol.">
        <title>The genome of the protozoan parasite Cystoisospora suis and a reverse vaccinology approach to identify vaccine candidates.</title>
        <authorList>
            <person name="Palmieri N."/>
            <person name="Shrestha A."/>
            <person name="Ruttkowski B."/>
            <person name="Beck T."/>
            <person name="Vogl C."/>
            <person name="Tomley F."/>
            <person name="Blake D.P."/>
            <person name="Joachim A."/>
        </authorList>
    </citation>
    <scope>NUCLEOTIDE SEQUENCE [LARGE SCALE GENOMIC DNA]</scope>
    <source>
        <strain evidence="3 4">Wien I</strain>
    </source>
</reference>
<sequence length="812" mass="90387">MDIPELGDLCLNVEASKVSSTFSRIIDALRTLTEKHEKLSSQVASIGDRLNTTEDLRKRHTTVEEEHTRAIEQLREHTKELDALRLGDQNRKIQQHEEHFQKALALLEQYDLKLKEQDTKLTQMGIESRQSSSSLAKALSEFTDLKNLVEHSQDRIAKLIGASTECVQRCSQVEEDQKNLSESVASKYDKLWHEVVTALEKMNSTELSNFQLEVSKRSQQSELRVQQLVSYAIGLATRAARDRREADVKKAVISRWKERAWIGARQRMACRSLSRLFRIHLRRHFTRFEHVIAWETQVNRLKQEFSNSLPDVRSIVRDTVKVRIDALESRLTDEQSFIEQVKEEVRRLNTKAQEFQVATEELNDRSACASQALRELRADLDQEMEKDLYKEERLRKAEELVNDIAEKMSQVARQDEMQGIMKDVLLIWTAVKQLDAAKADKRELDAFANEASTRDQTSKLQLKNLESTSNDQHGRLRSQIGEMEAKLREVNTMSKTLNYMLGMMMRFMEDVVHKIASMDPNVVQYTRMANKVIRTGGGWIPPCTPCPCAPRPVSPAGRSTSPSSRPRCSPMARPSSRTKGLSCSPDMDLERSCAPSDITPLETVRSLGSLPALPAPKTTSENLEAILLPGPNTESNGEDAPQAAPEDRSGGPAPETNVNQPAFEARDTSEEDYANNPAVRAFTDWVEQVRVVFDAQAREAAVTGVSAESPGLGSIGSKRRDGPVEAVKGAPGTSRPRTAGGHRSGAARLVTSGSSGALMSPTMSVGVTGQRIIGESTSRSSSGGPAAYPAAFKVKRPVRSQRSGAAWGIFCP</sequence>